<comment type="caution">
    <text evidence="1">The sequence shown here is derived from an EMBL/GenBank/DDBJ whole genome shotgun (WGS) entry which is preliminary data.</text>
</comment>
<proteinExistence type="predicted"/>
<dbReference type="Proteomes" id="UP000807342">
    <property type="component" value="Unassembled WGS sequence"/>
</dbReference>
<protein>
    <submittedName>
        <fullName evidence="1">Uncharacterized protein</fullName>
    </submittedName>
</protein>
<accession>A0A9P5X6M2</accession>
<keyword evidence="2" id="KW-1185">Reference proteome</keyword>
<dbReference type="EMBL" id="MU151328">
    <property type="protein sequence ID" value="KAF9445050.1"/>
    <property type="molecule type" value="Genomic_DNA"/>
</dbReference>
<reference evidence="1" key="1">
    <citation type="submission" date="2020-11" db="EMBL/GenBank/DDBJ databases">
        <authorList>
            <consortium name="DOE Joint Genome Institute"/>
            <person name="Ahrendt S."/>
            <person name="Riley R."/>
            <person name="Andreopoulos W."/>
            <person name="Labutti K."/>
            <person name="Pangilinan J."/>
            <person name="Ruiz-Duenas F.J."/>
            <person name="Barrasa J.M."/>
            <person name="Sanchez-Garcia M."/>
            <person name="Camarero S."/>
            <person name="Miyauchi S."/>
            <person name="Serrano A."/>
            <person name="Linde D."/>
            <person name="Babiker R."/>
            <person name="Drula E."/>
            <person name="Ayuso-Fernandez I."/>
            <person name="Pacheco R."/>
            <person name="Padilla G."/>
            <person name="Ferreira P."/>
            <person name="Barriuso J."/>
            <person name="Kellner H."/>
            <person name="Castanera R."/>
            <person name="Alfaro M."/>
            <person name="Ramirez L."/>
            <person name="Pisabarro A.G."/>
            <person name="Kuo A."/>
            <person name="Tritt A."/>
            <person name="Lipzen A."/>
            <person name="He G."/>
            <person name="Yan M."/>
            <person name="Ng V."/>
            <person name="Cullen D."/>
            <person name="Martin F."/>
            <person name="Rosso M.-N."/>
            <person name="Henrissat B."/>
            <person name="Hibbett D."/>
            <person name="Martinez A.T."/>
            <person name="Grigoriev I.V."/>
        </authorList>
    </citation>
    <scope>NUCLEOTIDE SEQUENCE</scope>
    <source>
        <strain evidence="1">MF-IS2</strain>
    </source>
</reference>
<gene>
    <name evidence="1" type="ORF">P691DRAFT_292734</name>
</gene>
<organism evidence="1 2">
    <name type="scientific">Macrolepiota fuliginosa MF-IS2</name>
    <dbReference type="NCBI Taxonomy" id="1400762"/>
    <lineage>
        <taxon>Eukaryota</taxon>
        <taxon>Fungi</taxon>
        <taxon>Dikarya</taxon>
        <taxon>Basidiomycota</taxon>
        <taxon>Agaricomycotina</taxon>
        <taxon>Agaricomycetes</taxon>
        <taxon>Agaricomycetidae</taxon>
        <taxon>Agaricales</taxon>
        <taxon>Agaricineae</taxon>
        <taxon>Agaricaceae</taxon>
        <taxon>Macrolepiota</taxon>
    </lineage>
</organism>
<evidence type="ECO:0000313" key="1">
    <source>
        <dbReference type="EMBL" id="KAF9445050.1"/>
    </source>
</evidence>
<sequence length="145" mass="16353">MFKSTNVVPCGISTTTFWRCTLLNADVQCPLDPDPPESVRGLAFCTAPPKVSSIWVILNGLRFPPGMMTVGGASMGRCWIVGSLIYIYIYIGNQAVYIYPPLVETPQWAVNRPCVHLRTALYIFLHFSLHRNETQVHRIEQSIRN</sequence>
<name>A0A9P5X6M2_9AGAR</name>
<dbReference type="AlphaFoldDB" id="A0A9P5X6M2"/>
<evidence type="ECO:0000313" key="2">
    <source>
        <dbReference type="Proteomes" id="UP000807342"/>
    </source>
</evidence>